<keyword evidence="9" id="KW-1185">Reference proteome</keyword>
<keyword evidence="5 7" id="KW-0548">Nucleotidyltransferase</keyword>
<dbReference type="AlphaFoldDB" id="A0A128EVP0"/>
<dbReference type="InterPro" id="IPR029044">
    <property type="entry name" value="Nucleotide-diphossugar_trans"/>
</dbReference>
<feature type="site" description="Transition state stabilizer" evidence="7">
    <location>
        <position position="32"/>
    </location>
</feature>
<feature type="site" description="Transition state stabilizer" evidence="7">
    <location>
        <position position="39"/>
    </location>
</feature>
<dbReference type="PANTHER" id="PTHR32125:SF4">
    <property type="entry name" value="2-C-METHYL-D-ERYTHRITOL 4-PHOSPHATE CYTIDYLYLTRANSFERASE, CHLOROPLASTIC"/>
    <property type="match status" value="1"/>
</dbReference>
<sequence length="244" mass="26415">MNTPASEETLSLPQSVAPEVVAIVPAAGVGKRMRADLPKQYLTIEDKTLLEHTVHYLLEHPSINKVVIAIGEEDGYFHSTSLGSDKRVVVTTGGKERADSVLAGLRTTDAEWVMVHDAARPCVRHQDIDALIAEAISHTHGAILACPVRDTMKRGTGDNKIETTVCREQLWHALTPQMFKREQLLNALETALDKSLAVTDEASAIELAGGAPKLVSGHADNIKVTQPEDLALATFFLAQRNSGQ</sequence>
<dbReference type="Gene3D" id="3.90.550.10">
    <property type="entry name" value="Spore Coat Polysaccharide Biosynthesis Protein SpsA, Chain A"/>
    <property type="match status" value="1"/>
</dbReference>
<comment type="pathway">
    <text evidence="2 7">Isoprenoid biosynthesis; isopentenyl diphosphate biosynthesis via DXP pathway; isopentenyl diphosphate from 1-deoxy-D-xylulose 5-phosphate: step 2/6.</text>
</comment>
<evidence type="ECO:0000256" key="7">
    <source>
        <dbReference type="HAMAP-Rule" id="MF_00108"/>
    </source>
</evidence>
<evidence type="ECO:0000256" key="4">
    <source>
        <dbReference type="ARBA" id="ARBA00022679"/>
    </source>
</evidence>
<dbReference type="Pfam" id="PF01128">
    <property type="entry name" value="IspD"/>
    <property type="match status" value="1"/>
</dbReference>
<reference evidence="9" key="1">
    <citation type="submission" date="2016-02" db="EMBL/GenBank/DDBJ databases">
        <authorList>
            <person name="Rodrigo-Torres Lidia"/>
            <person name="Arahal R.David."/>
        </authorList>
    </citation>
    <scope>NUCLEOTIDE SEQUENCE [LARGE SCALE GENOMIC DNA]</scope>
    <source>
        <strain evidence="9">CECT 8713</strain>
    </source>
</reference>
<dbReference type="EC" id="2.7.7.60" evidence="7"/>
<evidence type="ECO:0000313" key="8">
    <source>
        <dbReference type="EMBL" id="CZF78652.1"/>
    </source>
</evidence>
<dbReference type="Proteomes" id="UP000073601">
    <property type="component" value="Unassembled WGS sequence"/>
</dbReference>
<dbReference type="GO" id="GO:0019288">
    <property type="term" value="P:isopentenyl diphosphate biosynthetic process, methylerythritol 4-phosphate pathway"/>
    <property type="evidence" value="ECO:0007669"/>
    <property type="project" value="UniProtKB-UniRule"/>
</dbReference>
<organism evidence="8 9">
    <name type="scientific">Grimontia marina</name>
    <dbReference type="NCBI Taxonomy" id="646534"/>
    <lineage>
        <taxon>Bacteria</taxon>
        <taxon>Pseudomonadati</taxon>
        <taxon>Pseudomonadota</taxon>
        <taxon>Gammaproteobacteria</taxon>
        <taxon>Vibrionales</taxon>
        <taxon>Vibrionaceae</taxon>
        <taxon>Grimontia</taxon>
    </lineage>
</organism>
<evidence type="ECO:0000256" key="1">
    <source>
        <dbReference type="ARBA" id="ARBA00001282"/>
    </source>
</evidence>
<dbReference type="InterPro" id="IPR034683">
    <property type="entry name" value="IspD/TarI"/>
</dbReference>
<dbReference type="InterPro" id="IPR001228">
    <property type="entry name" value="IspD"/>
</dbReference>
<dbReference type="RefSeq" id="WP_062705687.1">
    <property type="nucleotide sequence ID" value="NZ_CAWRCI010000004.1"/>
</dbReference>
<comment type="similarity">
    <text evidence="3 7">Belongs to the IspD/TarI cytidylyltransferase family. IspD subfamily.</text>
</comment>
<evidence type="ECO:0000256" key="3">
    <source>
        <dbReference type="ARBA" id="ARBA00009789"/>
    </source>
</evidence>
<protein>
    <recommendedName>
        <fullName evidence="7">2-C-methyl-D-erythritol 4-phosphate cytidylyltransferase</fullName>
        <ecNumber evidence="7">2.7.7.60</ecNumber>
    </recommendedName>
    <alternativeName>
        <fullName evidence="7">4-diphosphocytidyl-2C-methyl-D-erythritol synthase</fullName>
    </alternativeName>
    <alternativeName>
        <fullName evidence="7">MEP cytidylyltransferase</fullName>
        <shortName evidence="7">MCT</shortName>
    </alternativeName>
</protein>
<dbReference type="PROSITE" id="PS01295">
    <property type="entry name" value="ISPD"/>
    <property type="match status" value="1"/>
</dbReference>
<comment type="catalytic activity">
    <reaction evidence="1 7">
        <text>2-C-methyl-D-erythritol 4-phosphate + CTP + H(+) = 4-CDP-2-C-methyl-D-erythritol + diphosphate</text>
        <dbReference type="Rhea" id="RHEA:13429"/>
        <dbReference type="ChEBI" id="CHEBI:15378"/>
        <dbReference type="ChEBI" id="CHEBI:33019"/>
        <dbReference type="ChEBI" id="CHEBI:37563"/>
        <dbReference type="ChEBI" id="CHEBI:57823"/>
        <dbReference type="ChEBI" id="CHEBI:58262"/>
        <dbReference type="EC" id="2.7.7.60"/>
    </reaction>
</comment>
<dbReference type="HAMAP" id="MF_00108">
    <property type="entry name" value="IspD"/>
    <property type="match status" value="1"/>
</dbReference>
<evidence type="ECO:0000256" key="5">
    <source>
        <dbReference type="ARBA" id="ARBA00022695"/>
    </source>
</evidence>
<evidence type="ECO:0000256" key="6">
    <source>
        <dbReference type="ARBA" id="ARBA00023229"/>
    </source>
</evidence>
<keyword evidence="4 7" id="KW-0808">Transferase</keyword>
<dbReference type="EMBL" id="FIZY01000004">
    <property type="protein sequence ID" value="CZF78652.1"/>
    <property type="molecule type" value="Genomic_DNA"/>
</dbReference>
<dbReference type="FunFam" id="3.90.550.10:FF:000003">
    <property type="entry name" value="2-C-methyl-D-erythritol 4-phosphate cytidylyltransferase"/>
    <property type="match status" value="1"/>
</dbReference>
<dbReference type="NCBIfam" id="TIGR00453">
    <property type="entry name" value="ispD"/>
    <property type="match status" value="1"/>
</dbReference>
<proteinExistence type="inferred from homology"/>
<comment type="function">
    <text evidence="7">Catalyzes the formation of 4-diphosphocytidyl-2-C-methyl-D-erythritol from CTP and 2-C-methyl-D-erythritol 4-phosphate (MEP).</text>
</comment>
<dbReference type="UniPathway" id="UPA00056">
    <property type="reaction ID" value="UER00093"/>
</dbReference>
<feature type="site" description="Positions MEP for the nucleophilic attack" evidence="7">
    <location>
        <position position="167"/>
    </location>
</feature>
<feature type="site" description="Positions MEP for the nucleophilic attack" evidence="7">
    <location>
        <position position="223"/>
    </location>
</feature>
<name>A0A128EVP0_9GAMM</name>
<keyword evidence="6 7" id="KW-0414">Isoprene biosynthesis</keyword>
<gene>
    <name evidence="7 8" type="primary">ispD</name>
    <name evidence="8" type="ORF">GMA8713_00660</name>
</gene>
<dbReference type="GO" id="GO:0050518">
    <property type="term" value="F:2-C-methyl-D-erythritol 4-phosphate cytidylyltransferase activity"/>
    <property type="evidence" value="ECO:0007669"/>
    <property type="project" value="UniProtKB-UniRule"/>
</dbReference>
<dbReference type="InterPro" id="IPR018294">
    <property type="entry name" value="ISPD_synthase_CS"/>
</dbReference>
<dbReference type="OrthoDB" id="9806837at2"/>
<dbReference type="SUPFAM" id="SSF53448">
    <property type="entry name" value="Nucleotide-diphospho-sugar transferases"/>
    <property type="match status" value="1"/>
</dbReference>
<dbReference type="InterPro" id="IPR050088">
    <property type="entry name" value="IspD/TarI_cytidylyltransf_bact"/>
</dbReference>
<evidence type="ECO:0000313" key="9">
    <source>
        <dbReference type="Proteomes" id="UP000073601"/>
    </source>
</evidence>
<evidence type="ECO:0000256" key="2">
    <source>
        <dbReference type="ARBA" id="ARBA00004787"/>
    </source>
</evidence>
<accession>A0A128EVP0</accession>
<dbReference type="PANTHER" id="PTHR32125">
    <property type="entry name" value="2-C-METHYL-D-ERYTHRITOL 4-PHOSPHATE CYTIDYLYLTRANSFERASE, CHLOROPLASTIC"/>
    <property type="match status" value="1"/>
</dbReference>
<dbReference type="CDD" id="cd02516">
    <property type="entry name" value="CDP-ME_synthetase"/>
    <property type="match status" value="1"/>
</dbReference>